<feature type="modified residue" description="4-aspartylphosphate" evidence="2">
    <location>
        <position position="181"/>
    </location>
</feature>
<protein>
    <recommendedName>
        <fullName evidence="7">Response regulatory domain-containing protein</fullName>
    </recommendedName>
</protein>
<dbReference type="Proteomes" id="UP000037600">
    <property type="component" value="Unassembled WGS sequence"/>
</dbReference>
<dbReference type="Gene3D" id="3.40.50.2300">
    <property type="match status" value="2"/>
</dbReference>
<reference evidence="5 6" key="1">
    <citation type="submission" date="2015-04" db="EMBL/GenBank/DDBJ databases">
        <title>Draft Genome Sequence of the Novel Agar-Digesting Marine Bacterium Q1.</title>
        <authorList>
            <person name="Li Y."/>
            <person name="Li D."/>
            <person name="Chen G."/>
            <person name="Du Z."/>
        </authorList>
    </citation>
    <scope>NUCLEOTIDE SEQUENCE [LARGE SCALE GENOMIC DNA]</scope>
    <source>
        <strain evidence="5 6">Q1</strain>
    </source>
</reference>
<feature type="domain" description="Response regulatory" evidence="3">
    <location>
        <begin position="133"/>
        <end position="246"/>
    </location>
</feature>
<dbReference type="PANTHER" id="PTHR44591">
    <property type="entry name" value="STRESS RESPONSE REGULATOR PROTEIN 1"/>
    <property type="match status" value="1"/>
</dbReference>
<dbReference type="OrthoDB" id="9802426at2"/>
<keyword evidence="6" id="KW-1185">Reference proteome</keyword>
<dbReference type="Gene3D" id="3.30.450.20">
    <property type="entry name" value="PAS domain"/>
    <property type="match status" value="1"/>
</dbReference>
<proteinExistence type="predicted"/>
<evidence type="ECO:0008006" key="7">
    <source>
        <dbReference type="Google" id="ProtNLM"/>
    </source>
</evidence>
<comment type="caution">
    <text evidence="5">The sequence shown here is derived from an EMBL/GenBank/DDBJ whole genome shotgun (WGS) entry which is preliminary data.</text>
</comment>
<dbReference type="InterPro" id="IPR035965">
    <property type="entry name" value="PAS-like_dom_sf"/>
</dbReference>
<dbReference type="SUPFAM" id="SSF55785">
    <property type="entry name" value="PYP-like sensor domain (PAS domain)"/>
    <property type="match status" value="1"/>
</dbReference>
<dbReference type="GO" id="GO:0000160">
    <property type="term" value="P:phosphorelay signal transduction system"/>
    <property type="evidence" value="ECO:0007669"/>
    <property type="project" value="InterPro"/>
</dbReference>
<feature type="domain" description="PAS" evidence="4">
    <location>
        <begin position="275"/>
        <end position="320"/>
    </location>
</feature>
<dbReference type="STRING" id="1513271.XM47_12940"/>
<accession>A0A0J8GPM8</accession>
<evidence type="ECO:0000259" key="3">
    <source>
        <dbReference type="PROSITE" id="PS50110"/>
    </source>
</evidence>
<evidence type="ECO:0000259" key="4">
    <source>
        <dbReference type="PROSITE" id="PS50112"/>
    </source>
</evidence>
<dbReference type="Pfam" id="PF00072">
    <property type="entry name" value="Response_reg"/>
    <property type="match status" value="1"/>
</dbReference>
<dbReference type="RefSeq" id="WP_048693232.1">
    <property type="nucleotide sequence ID" value="NZ_KQ130494.1"/>
</dbReference>
<dbReference type="EMBL" id="LAZL01000021">
    <property type="protein sequence ID" value="KMT64760.1"/>
    <property type="molecule type" value="Genomic_DNA"/>
</dbReference>
<organism evidence="5 6">
    <name type="scientific">Catenovulum maritimum</name>
    <dbReference type="NCBI Taxonomy" id="1513271"/>
    <lineage>
        <taxon>Bacteria</taxon>
        <taxon>Pseudomonadati</taxon>
        <taxon>Pseudomonadota</taxon>
        <taxon>Gammaproteobacteria</taxon>
        <taxon>Alteromonadales</taxon>
        <taxon>Alteromonadaceae</taxon>
        <taxon>Catenovulum</taxon>
    </lineage>
</organism>
<evidence type="ECO:0000313" key="6">
    <source>
        <dbReference type="Proteomes" id="UP000037600"/>
    </source>
</evidence>
<keyword evidence="1 2" id="KW-0597">Phosphoprotein</keyword>
<dbReference type="SMART" id="SM00448">
    <property type="entry name" value="REC"/>
    <property type="match status" value="1"/>
</dbReference>
<dbReference type="PANTHER" id="PTHR44591:SF3">
    <property type="entry name" value="RESPONSE REGULATORY DOMAIN-CONTAINING PROTEIN"/>
    <property type="match status" value="1"/>
</dbReference>
<evidence type="ECO:0000256" key="2">
    <source>
        <dbReference type="PROSITE-ProRule" id="PRU00169"/>
    </source>
</evidence>
<dbReference type="InterPro" id="IPR050595">
    <property type="entry name" value="Bact_response_regulator"/>
</dbReference>
<dbReference type="InterPro" id="IPR000014">
    <property type="entry name" value="PAS"/>
</dbReference>
<dbReference type="PROSITE" id="PS50112">
    <property type="entry name" value="PAS"/>
    <property type="match status" value="1"/>
</dbReference>
<dbReference type="InterPro" id="IPR001789">
    <property type="entry name" value="Sig_transdc_resp-reg_receiver"/>
</dbReference>
<dbReference type="AlphaFoldDB" id="A0A0J8GPM8"/>
<sequence>MKTALLISNNQEINHRVEQSLKTKQIDCVTCLDAQNAIINLSSLVTYDYLFITIDIGDIDGWRLARIIRSGVFCTAADAPIAIITENPRYKVDELAAKLFEVNSILTIEDLETDQLRFEHFLNHVEDLNALPSLLLIEDTNDVSDLVKRGLKNLFHIDSVGSGEEAINAISEKDYDLILLDYMLPNMSGDKVLTEIMVIKKNQKVIVNTAFGSVDLANKFLLQGAIDYLQKPFSVNQLREICTKALLREDIVESQLQVSNNLLQVDLLKKQIQTTATLAEQVLNHIERVAIVCNSYGQILFINQPYEKLTGYKRTEQLGKHIEDISTFEKGMNFSDLANRSGHYFQLKMRKFKAEDEVYQSVKSLKLSEPPELQICFFV</sequence>
<name>A0A0J8GPM8_9ALTE</name>
<gene>
    <name evidence="5" type="ORF">XM47_12940</name>
</gene>
<dbReference type="InterPro" id="IPR011006">
    <property type="entry name" value="CheY-like_superfamily"/>
</dbReference>
<evidence type="ECO:0000256" key="1">
    <source>
        <dbReference type="ARBA" id="ARBA00022553"/>
    </source>
</evidence>
<evidence type="ECO:0000313" key="5">
    <source>
        <dbReference type="EMBL" id="KMT64760.1"/>
    </source>
</evidence>
<dbReference type="PROSITE" id="PS50110">
    <property type="entry name" value="RESPONSE_REGULATORY"/>
    <property type="match status" value="1"/>
</dbReference>
<dbReference type="NCBIfam" id="TIGR00229">
    <property type="entry name" value="sensory_box"/>
    <property type="match status" value="1"/>
</dbReference>
<dbReference type="CDD" id="cd00156">
    <property type="entry name" value="REC"/>
    <property type="match status" value="1"/>
</dbReference>
<dbReference type="SUPFAM" id="SSF52172">
    <property type="entry name" value="CheY-like"/>
    <property type="match status" value="2"/>
</dbReference>